<reference evidence="2 3" key="1">
    <citation type="submission" date="2024-04" db="EMBL/GenBank/DDBJ databases">
        <authorList>
            <person name="Fracassetti M."/>
        </authorList>
    </citation>
    <scope>NUCLEOTIDE SEQUENCE [LARGE SCALE GENOMIC DNA]</scope>
</reference>
<accession>A0AAV2CKU9</accession>
<dbReference type="AlphaFoldDB" id="A0AAV2CKU9"/>
<evidence type="ECO:0000313" key="2">
    <source>
        <dbReference type="EMBL" id="CAL1356375.1"/>
    </source>
</evidence>
<protein>
    <submittedName>
        <fullName evidence="2">Uncharacterized protein</fullName>
    </submittedName>
</protein>
<name>A0AAV2CKU9_9ROSI</name>
<dbReference type="Proteomes" id="UP001497516">
    <property type="component" value="Chromosome 1"/>
</dbReference>
<evidence type="ECO:0000256" key="1">
    <source>
        <dbReference type="SAM" id="MobiDB-lite"/>
    </source>
</evidence>
<dbReference type="EMBL" id="OZ034813">
    <property type="protein sequence ID" value="CAL1356375.1"/>
    <property type="molecule type" value="Genomic_DNA"/>
</dbReference>
<evidence type="ECO:0000313" key="3">
    <source>
        <dbReference type="Proteomes" id="UP001497516"/>
    </source>
</evidence>
<proteinExistence type="predicted"/>
<sequence>MKLRPEFEAIRAYLLHRQVGTIVEALGELIREETRLRSQTQLEQSGFGDYAFAEVDHIQPHCKRRNECIYCKSSGHIILKCKSLVRKGKSGDYSLSGSSRTVSGSRATSGGRGVGGSSYAMEVTPSGSAAVASGTALTAEVVHCLVAEVLQETLPVALTTAFAMGALQGG</sequence>
<organism evidence="2 3">
    <name type="scientific">Linum trigynum</name>
    <dbReference type="NCBI Taxonomy" id="586398"/>
    <lineage>
        <taxon>Eukaryota</taxon>
        <taxon>Viridiplantae</taxon>
        <taxon>Streptophyta</taxon>
        <taxon>Embryophyta</taxon>
        <taxon>Tracheophyta</taxon>
        <taxon>Spermatophyta</taxon>
        <taxon>Magnoliopsida</taxon>
        <taxon>eudicotyledons</taxon>
        <taxon>Gunneridae</taxon>
        <taxon>Pentapetalae</taxon>
        <taxon>rosids</taxon>
        <taxon>fabids</taxon>
        <taxon>Malpighiales</taxon>
        <taxon>Linaceae</taxon>
        <taxon>Linum</taxon>
    </lineage>
</organism>
<feature type="compositionally biased region" description="Low complexity" evidence="1">
    <location>
        <begin position="96"/>
        <end position="109"/>
    </location>
</feature>
<gene>
    <name evidence="2" type="ORF">LTRI10_LOCUS4081</name>
</gene>
<keyword evidence="3" id="KW-1185">Reference proteome</keyword>
<feature type="region of interest" description="Disordered" evidence="1">
    <location>
        <begin position="89"/>
        <end position="115"/>
    </location>
</feature>